<name>A0A9W6PNP7_9ACTN</name>
<protein>
    <recommendedName>
        <fullName evidence="4">DUF317 domain-containing protein</fullName>
    </recommendedName>
</protein>
<dbReference type="AlphaFoldDB" id="A0A9W6PNP7"/>
<dbReference type="Proteomes" id="UP001165143">
    <property type="component" value="Unassembled WGS sequence"/>
</dbReference>
<sequence>MKEPVLPIDPDLLVRPLHLAGPGTGTDDTIADLVDHFGWRLHRNPHADPILRCPQQMAWLARRVDLLGDSPGWEVDFSNPTWTRDPWWFAFDDATPGEVTATVLPDLAHRPEHSPGEAFRPAPGWDGALALLREGGWALGQRDGHDVLLAPDRLAALTRSLHDEGAPTVLTGAAAHGTWKVTFSSHAPGFLLHSAAAALLRPAVRSPDQVPAAHRERMSLEPLPPSPGPRVLVSPRYLAGPGARGPQPPSPSALWHATEPGQVVSSCGRARVEASPEGGLRVYASPHPLDINSAWRARFTPNTPVEITDAWLEDFLTDSVAADLDLGTAGTFVRDADMMLGEAVEPLTSAGWSAYSDATCLRLLAPGGYASASIPHGRAPHHPSTTTAEALASPLRWGADFDVTAPTGRWHAHLTDHTPPHLVRALISELTDPAALPRDSDRIPRQLLTSVRLASIPPDLSPAAAASRVRSLHAGLPLHTDPSDPQRSPAPTDLSAGRAVRTR</sequence>
<evidence type="ECO:0008006" key="4">
    <source>
        <dbReference type="Google" id="ProtNLM"/>
    </source>
</evidence>
<dbReference type="RefSeq" id="WP_033253112.1">
    <property type="nucleotide sequence ID" value="NZ_BSRX01000048.1"/>
</dbReference>
<reference evidence="2" key="1">
    <citation type="submission" date="2023-02" db="EMBL/GenBank/DDBJ databases">
        <title>Kitasatospora phosalacinea NBRC 14362.</title>
        <authorList>
            <person name="Ichikawa N."/>
            <person name="Sato H."/>
            <person name="Tonouchi N."/>
        </authorList>
    </citation>
    <scope>NUCLEOTIDE SEQUENCE</scope>
    <source>
        <strain evidence="2">NBRC 14362</strain>
    </source>
</reference>
<dbReference type="OrthoDB" id="4251397at2"/>
<feature type="region of interest" description="Disordered" evidence="1">
    <location>
        <begin position="462"/>
        <end position="503"/>
    </location>
</feature>
<gene>
    <name evidence="2" type="ORF">Kpho01_62150</name>
</gene>
<dbReference type="EMBL" id="BSRX01000048">
    <property type="protein sequence ID" value="GLW58204.1"/>
    <property type="molecule type" value="Genomic_DNA"/>
</dbReference>
<accession>A0A9W6PNP7</accession>
<organism evidence="2 3">
    <name type="scientific">Kitasatospora phosalacinea</name>
    <dbReference type="NCBI Taxonomy" id="2065"/>
    <lineage>
        <taxon>Bacteria</taxon>
        <taxon>Bacillati</taxon>
        <taxon>Actinomycetota</taxon>
        <taxon>Actinomycetes</taxon>
        <taxon>Kitasatosporales</taxon>
        <taxon>Streptomycetaceae</taxon>
        <taxon>Kitasatospora</taxon>
    </lineage>
</organism>
<evidence type="ECO:0000256" key="1">
    <source>
        <dbReference type="SAM" id="MobiDB-lite"/>
    </source>
</evidence>
<evidence type="ECO:0000313" key="3">
    <source>
        <dbReference type="Proteomes" id="UP001165143"/>
    </source>
</evidence>
<comment type="caution">
    <text evidence="2">The sequence shown here is derived from an EMBL/GenBank/DDBJ whole genome shotgun (WGS) entry which is preliminary data.</text>
</comment>
<evidence type="ECO:0000313" key="2">
    <source>
        <dbReference type="EMBL" id="GLW58204.1"/>
    </source>
</evidence>
<proteinExistence type="predicted"/>